<sequence>MIFKFWFTSILFLLQQFSLASGKQLSYLSLKPSDYREHDASSLPDVVTALSDRGPVIIFDLANPQLLEEVVSSEMKYPFLSRFLTKDVTPIVSEEEAFNFESNPNVEVFELSDIPSSVSTILYDYTSTDKFIYVFKLTNAEYDAAELDEFVESVFVFLERTLAKVENVIVNVHKLDARESFRHSKKEQHERDENDHKGTGDDDVLSKIWTEGLLMCLLVSALLLGVLIVAITWTSNIEISYGALERSSNHMKKNK</sequence>
<evidence type="ECO:0000313" key="9">
    <source>
        <dbReference type="EMBL" id="CDF88885.1"/>
    </source>
</evidence>
<feature type="region of interest" description="Disordered" evidence="5">
    <location>
        <begin position="181"/>
        <end position="200"/>
    </location>
</feature>
<protein>
    <submittedName>
        <fullName evidence="9">ZYBA0S03-04148g1_1</fullName>
    </submittedName>
</protein>
<name>A0A8J2T5Y8_ZYGB2</name>
<feature type="signal peptide" evidence="7">
    <location>
        <begin position="1"/>
        <end position="22"/>
    </location>
</feature>
<evidence type="ECO:0000256" key="4">
    <source>
        <dbReference type="ARBA" id="ARBA00023136"/>
    </source>
</evidence>
<proteinExistence type="predicted"/>
<evidence type="ECO:0000256" key="2">
    <source>
        <dbReference type="ARBA" id="ARBA00022692"/>
    </source>
</evidence>
<comment type="subcellular location">
    <subcellularLocation>
        <location evidence="1">Membrane</location>
        <topology evidence="1">Single-pass membrane protein</topology>
    </subcellularLocation>
</comment>
<feature type="domain" description="V-type proton ATPase subunit S1/VOA1 transmembrane" evidence="8">
    <location>
        <begin position="208"/>
        <end position="245"/>
    </location>
</feature>
<feature type="transmembrane region" description="Helical" evidence="6">
    <location>
        <begin position="212"/>
        <end position="233"/>
    </location>
</feature>
<keyword evidence="7" id="KW-0732">Signal</keyword>
<evidence type="ECO:0000256" key="3">
    <source>
        <dbReference type="ARBA" id="ARBA00022989"/>
    </source>
</evidence>
<evidence type="ECO:0000256" key="6">
    <source>
        <dbReference type="SAM" id="Phobius"/>
    </source>
</evidence>
<keyword evidence="4 6" id="KW-0472">Membrane</keyword>
<evidence type="ECO:0000256" key="7">
    <source>
        <dbReference type="SAM" id="SignalP"/>
    </source>
</evidence>
<evidence type="ECO:0000313" key="10">
    <source>
        <dbReference type="Proteomes" id="UP000019375"/>
    </source>
</evidence>
<dbReference type="InterPro" id="IPR046756">
    <property type="entry name" value="VAS1/VOA1_TM"/>
</dbReference>
<evidence type="ECO:0000259" key="8">
    <source>
        <dbReference type="Pfam" id="PF20520"/>
    </source>
</evidence>
<organism evidence="9 10">
    <name type="scientific">Zygosaccharomyces bailii (strain CLIB 213 / ATCC 58445 / CBS 680 / BCRC 21525 / NBRC 1098 / NCYC 1416 / NRRL Y-2227)</name>
    <dbReference type="NCBI Taxonomy" id="1333698"/>
    <lineage>
        <taxon>Eukaryota</taxon>
        <taxon>Fungi</taxon>
        <taxon>Dikarya</taxon>
        <taxon>Ascomycota</taxon>
        <taxon>Saccharomycotina</taxon>
        <taxon>Saccharomycetes</taxon>
        <taxon>Saccharomycetales</taxon>
        <taxon>Saccharomycetaceae</taxon>
        <taxon>Zygosaccharomyces</taxon>
    </lineage>
</organism>
<evidence type="ECO:0000256" key="5">
    <source>
        <dbReference type="SAM" id="MobiDB-lite"/>
    </source>
</evidence>
<keyword evidence="10" id="KW-1185">Reference proteome</keyword>
<dbReference type="AlphaFoldDB" id="A0A8J2T5Y8"/>
<dbReference type="Pfam" id="PF20520">
    <property type="entry name" value="Ac45-VOA1_TM"/>
    <property type="match status" value="1"/>
</dbReference>
<dbReference type="EMBL" id="HG316456">
    <property type="protein sequence ID" value="CDF88885.1"/>
    <property type="molecule type" value="Genomic_DNA"/>
</dbReference>
<gene>
    <name evidence="9" type="ORF">BN860_04148g</name>
</gene>
<dbReference type="OrthoDB" id="9985059at2759"/>
<feature type="chain" id="PRO_5035208545" evidence="7">
    <location>
        <begin position="23"/>
        <end position="255"/>
    </location>
</feature>
<evidence type="ECO:0000256" key="1">
    <source>
        <dbReference type="ARBA" id="ARBA00004167"/>
    </source>
</evidence>
<accession>A0A8J2T5Y8</accession>
<keyword evidence="3 6" id="KW-1133">Transmembrane helix</keyword>
<keyword evidence="2 6" id="KW-0812">Transmembrane</keyword>
<dbReference type="GO" id="GO:0016020">
    <property type="term" value="C:membrane"/>
    <property type="evidence" value="ECO:0007669"/>
    <property type="project" value="UniProtKB-SubCell"/>
</dbReference>
<reference evidence="10" key="1">
    <citation type="journal article" date="2013" name="Genome Announc.">
        <title>Genome sequence of the food spoilage yeast Zygosaccharomyces bailii CLIB 213(T).</title>
        <authorList>
            <person name="Galeote V."/>
            <person name="Bigey F."/>
            <person name="Devillers H."/>
            <person name="Neuveglise C."/>
            <person name="Dequin S."/>
        </authorList>
    </citation>
    <scope>NUCLEOTIDE SEQUENCE [LARGE SCALE GENOMIC DNA]</scope>
    <source>
        <strain evidence="10">CLIB 213 / ATCC 58445 / CBS 680 / CCRC 21525 / NBRC 1098 / NCYC 1416 / NRRL Y-2227</strain>
    </source>
</reference>
<dbReference type="Proteomes" id="UP000019375">
    <property type="component" value="Unassembled WGS sequence"/>
</dbReference>